<proteinExistence type="predicted"/>
<protein>
    <submittedName>
        <fullName evidence="1">Uncharacterized protein</fullName>
    </submittedName>
</protein>
<dbReference type="Proteomes" id="UP000276215">
    <property type="component" value="Unassembled WGS sequence"/>
</dbReference>
<dbReference type="EMBL" id="ML120362">
    <property type="protein sequence ID" value="RPB03491.1"/>
    <property type="molecule type" value="Genomic_DNA"/>
</dbReference>
<keyword evidence="2" id="KW-1185">Reference proteome</keyword>
<sequence>MLSLLWSLCCPNKKWSLPSSHHHSPAHNCLSLFFFCPHTIIVPFLSSFPPDMIEPKHSTDLNRHFICKYVVFPILFCLSTPSFCTIGL</sequence>
<gene>
    <name evidence="1" type="ORF">L873DRAFT_167279</name>
</gene>
<evidence type="ECO:0000313" key="1">
    <source>
        <dbReference type="EMBL" id="RPB03491.1"/>
    </source>
</evidence>
<accession>A0A3N4K4Z2</accession>
<evidence type="ECO:0000313" key="2">
    <source>
        <dbReference type="Proteomes" id="UP000276215"/>
    </source>
</evidence>
<dbReference type="AlphaFoldDB" id="A0A3N4K4Z2"/>
<reference evidence="1 2" key="1">
    <citation type="journal article" date="2018" name="Nat. Ecol. Evol.">
        <title>Pezizomycetes genomes reveal the molecular basis of ectomycorrhizal truffle lifestyle.</title>
        <authorList>
            <person name="Murat C."/>
            <person name="Payen T."/>
            <person name="Noel B."/>
            <person name="Kuo A."/>
            <person name="Morin E."/>
            <person name="Chen J."/>
            <person name="Kohler A."/>
            <person name="Krizsan K."/>
            <person name="Balestrini R."/>
            <person name="Da Silva C."/>
            <person name="Montanini B."/>
            <person name="Hainaut M."/>
            <person name="Levati E."/>
            <person name="Barry K.W."/>
            <person name="Belfiori B."/>
            <person name="Cichocki N."/>
            <person name="Clum A."/>
            <person name="Dockter R.B."/>
            <person name="Fauchery L."/>
            <person name="Guy J."/>
            <person name="Iotti M."/>
            <person name="Le Tacon F."/>
            <person name="Lindquist E.A."/>
            <person name="Lipzen A."/>
            <person name="Malagnac F."/>
            <person name="Mello A."/>
            <person name="Molinier V."/>
            <person name="Miyauchi S."/>
            <person name="Poulain J."/>
            <person name="Riccioni C."/>
            <person name="Rubini A."/>
            <person name="Sitrit Y."/>
            <person name="Splivallo R."/>
            <person name="Traeger S."/>
            <person name="Wang M."/>
            <person name="Zifcakova L."/>
            <person name="Wipf D."/>
            <person name="Zambonelli A."/>
            <person name="Paolocci F."/>
            <person name="Nowrousian M."/>
            <person name="Ottonello S."/>
            <person name="Baldrian P."/>
            <person name="Spatafora J.W."/>
            <person name="Henrissat B."/>
            <person name="Nagy L.G."/>
            <person name="Aury J.M."/>
            <person name="Wincker P."/>
            <person name="Grigoriev I.V."/>
            <person name="Bonfante P."/>
            <person name="Martin F.M."/>
        </authorList>
    </citation>
    <scope>NUCLEOTIDE SEQUENCE [LARGE SCALE GENOMIC DNA]</scope>
    <source>
        <strain evidence="1 2">120613-1</strain>
    </source>
</reference>
<organism evidence="1 2">
    <name type="scientific">Choiromyces venosus 120613-1</name>
    <dbReference type="NCBI Taxonomy" id="1336337"/>
    <lineage>
        <taxon>Eukaryota</taxon>
        <taxon>Fungi</taxon>
        <taxon>Dikarya</taxon>
        <taxon>Ascomycota</taxon>
        <taxon>Pezizomycotina</taxon>
        <taxon>Pezizomycetes</taxon>
        <taxon>Pezizales</taxon>
        <taxon>Tuberaceae</taxon>
        <taxon>Choiromyces</taxon>
    </lineage>
</organism>
<name>A0A3N4K4Z2_9PEZI</name>